<protein>
    <submittedName>
        <fullName evidence="2">Uncharacterized protein</fullName>
    </submittedName>
</protein>
<sequence>MVDNLRWREKLYTNNNFREAKEQRKTYIVESKLPIIEKKTHEETKFIMHSLEMIQKAKSTESTKQDLWQLKEKAIELHESVIDQDRRTGVLLALAQTVESLMHVIDDEIIVFDKLSDSKDKQKKEEEKHLENEALKREEKFQMLRDRERRKQQQQLDERNRKYN</sequence>
<proteinExistence type="predicted"/>
<evidence type="ECO:0000256" key="1">
    <source>
        <dbReference type="SAM" id="MobiDB-lite"/>
    </source>
</evidence>
<comment type="caution">
    <text evidence="2">The sequence shown here is derived from an EMBL/GenBank/DDBJ whole genome shotgun (WGS) entry which is preliminary data.</text>
</comment>
<dbReference type="AlphaFoldDB" id="A0AAV2I6Q2"/>
<gene>
    <name evidence="2" type="ORF">GSLYS_00015970001</name>
</gene>
<keyword evidence="3" id="KW-1185">Reference proteome</keyword>
<feature type="region of interest" description="Disordered" evidence="1">
    <location>
        <begin position="119"/>
        <end position="164"/>
    </location>
</feature>
<evidence type="ECO:0000313" key="2">
    <source>
        <dbReference type="EMBL" id="CAL1542376.1"/>
    </source>
</evidence>
<evidence type="ECO:0000313" key="3">
    <source>
        <dbReference type="Proteomes" id="UP001497497"/>
    </source>
</evidence>
<feature type="non-terminal residue" evidence="2">
    <location>
        <position position="164"/>
    </location>
</feature>
<name>A0AAV2I6Q2_LYMST</name>
<dbReference type="Proteomes" id="UP001497497">
    <property type="component" value="Unassembled WGS sequence"/>
</dbReference>
<reference evidence="2 3" key="1">
    <citation type="submission" date="2024-04" db="EMBL/GenBank/DDBJ databases">
        <authorList>
            <consortium name="Genoscope - CEA"/>
            <person name="William W."/>
        </authorList>
    </citation>
    <scope>NUCLEOTIDE SEQUENCE [LARGE SCALE GENOMIC DNA]</scope>
</reference>
<accession>A0AAV2I6Q2</accession>
<organism evidence="2 3">
    <name type="scientific">Lymnaea stagnalis</name>
    <name type="common">Great pond snail</name>
    <name type="synonym">Helix stagnalis</name>
    <dbReference type="NCBI Taxonomy" id="6523"/>
    <lineage>
        <taxon>Eukaryota</taxon>
        <taxon>Metazoa</taxon>
        <taxon>Spiralia</taxon>
        <taxon>Lophotrochozoa</taxon>
        <taxon>Mollusca</taxon>
        <taxon>Gastropoda</taxon>
        <taxon>Heterobranchia</taxon>
        <taxon>Euthyneura</taxon>
        <taxon>Panpulmonata</taxon>
        <taxon>Hygrophila</taxon>
        <taxon>Lymnaeoidea</taxon>
        <taxon>Lymnaeidae</taxon>
        <taxon>Lymnaea</taxon>
    </lineage>
</organism>
<dbReference type="EMBL" id="CAXITT010000483">
    <property type="protein sequence ID" value="CAL1542376.1"/>
    <property type="molecule type" value="Genomic_DNA"/>
</dbReference>